<reference evidence="2 3" key="1">
    <citation type="journal article" date="2012" name="PLoS Pathog.">
        <title>Diverse lifestyles and strategies of plant pathogenesis encoded in the genomes of eighteen Dothideomycetes fungi.</title>
        <authorList>
            <person name="Ohm R.A."/>
            <person name="Feau N."/>
            <person name="Henrissat B."/>
            <person name="Schoch C.L."/>
            <person name="Horwitz B.A."/>
            <person name="Barry K.W."/>
            <person name="Condon B.J."/>
            <person name="Copeland A.C."/>
            <person name="Dhillon B."/>
            <person name="Glaser F."/>
            <person name="Hesse C.N."/>
            <person name="Kosti I."/>
            <person name="LaButti K."/>
            <person name="Lindquist E.A."/>
            <person name="Lucas S."/>
            <person name="Salamov A.A."/>
            <person name="Bradshaw R.E."/>
            <person name="Ciuffetti L."/>
            <person name="Hamelin R.C."/>
            <person name="Kema G.H.J."/>
            <person name="Lawrence C."/>
            <person name="Scott J.A."/>
            <person name="Spatafora J.W."/>
            <person name="Turgeon B.G."/>
            <person name="de Wit P.J.G.M."/>
            <person name="Zhong S."/>
            <person name="Goodwin S.B."/>
            <person name="Grigoriev I.V."/>
        </authorList>
    </citation>
    <scope>NUCLEOTIDE SEQUENCE [LARGE SCALE GENOMIC DNA]</scope>
    <source>
        <strain evidence="3">C5 / ATCC 48332 / race O</strain>
    </source>
</reference>
<feature type="compositionally biased region" description="Basic residues" evidence="1">
    <location>
        <begin position="1"/>
        <end position="16"/>
    </location>
</feature>
<dbReference type="HOGENOM" id="CLU_126083_0_0_1"/>
<sequence>MGKRHNRKRTRSRPRNRNNNNNNNNHNNPNANNNLNINTTPIHIRSESVSTASSTLSPTSSCFQPSGCPLANVPANHWQQTYTAWQMRLRIQREQEQELELETQRLRIFGGLPEDERCLMEPMLKVVTDLFDGFYDYEDP</sequence>
<dbReference type="OMA" id="WQTRERP"/>
<evidence type="ECO:0000313" key="3">
    <source>
        <dbReference type="Proteomes" id="UP000016936"/>
    </source>
</evidence>
<feature type="region of interest" description="Disordered" evidence="1">
    <location>
        <begin position="1"/>
        <end position="38"/>
    </location>
</feature>
<keyword evidence="3" id="KW-1185">Reference proteome</keyword>
<dbReference type="eggNOG" id="ENOG502T1RW">
    <property type="taxonomic scope" value="Eukaryota"/>
</dbReference>
<name>M2U8B3_COCH5</name>
<protein>
    <submittedName>
        <fullName evidence="2">Uncharacterized protein</fullName>
    </submittedName>
</protein>
<dbReference type="OrthoDB" id="4147798at2759"/>
<reference evidence="3" key="2">
    <citation type="journal article" date="2013" name="PLoS Genet.">
        <title>Comparative genome structure, secondary metabolite, and effector coding capacity across Cochliobolus pathogens.</title>
        <authorList>
            <person name="Condon B.J."/>
            <person name="Leng Y."/>
            <person name="Wu D."/>
            <person name="Bushley K.E."/>
            <person name="Ohm R.A."/>
            <person name="Otillar R."/>
            <person name="Martin J."/>
            <person name="Schackwitz W."/>
            <person name="Grimwood J."/>
            <person name="MohdZainudin N."/>
            <person name="Xue C."/>
            <person name="Wang R."/>
            <person name="Manning V.A."/>
            <person name="Dhillon B."/>
            <person name="Tu Z.J."/>
            <person name="Steffenson B.J."/>
            <person name="Salamov A."/>
            <person name="Sun H."/>
            <person name="Lowry S."/>
            <person name="LaButti K."/>
            <person name="Han J."/>
            <person name="Copeland A."/>
            <person name="Lindquist E."/>
            <person name="Barry K."/>
            <person name="Schmutz J."/>
            <person name="Baker S.E."/>
            <person name="Ciuffetti L.M."/>
            <person name="Grigoriev I.V."/>
            <person name="Zhong S."/>
            <person name="Turgeon B.G."/>
        </authorList>
    </citation>
    <scope>NUCLEOTIDE SEQUENCE [LARGE SCALE GENOMIC DNA]</scope>
    <source>
        <strain evidence="3">C5 / ATCC 48332 / race O</strain>
    </source>
</reference>
<evidence type="ECO:0000313" key="2">
    <source>
        <dbReference type="EMBL" id="EMD94784.1"/>
    </source>
</evidence>
<evidence type="ECO:0000256" key="1">
    <source>
        <dbReference type="SAM" id="MobiDB-lite"/>
    </source>
</evidence>
<gene>
    <name evidence="2" type="ORF">COCHEDRAFT_1019777</name>
</gene>
<dbReference type="AlphaFoldDB" id="M2U8B3"/>
<accession>M2U8B3</accession>
<organism evidence="2 3">
    <name type="scientific">Cochliobolus heterostrophus (strain C5 / ATCC 48332 / race O)</name>
    <name type="common">Southern corn leaf blight fungus</name>
    <name type="synonym">Bipolaris maydis</name>
    <dbReference type="NCBI Taxonomy" id="701091"/>
    <lineage>
        <taxon>Eukaryota</taxon>
        <taxon>Fungi</taxon>
        <taxon>Dikarya</taxon>
        <taxon>Ascomycota</taxon>
        <taxon>Pezizomycotina</taxon>
        <taxon>Dothideomycetes</taxon>
        <taxon>Pleosporomycetidae</taxon>
        <taxon>Pleosporales</taxon>
        <taxon>Pleosporineae</taxon>
        <taxon>Pleosporaceae</taxon>
        <taxon>Bipolaris</taxon>
    </lineage>
</organism>
<dbReference type="Proteomes" id="UP000016936">
    <property type="component" value="Unassembled WGS sequence"/>
</dbReference>
<proteinExistence type="predicted"/>
<feature type="compositionally biased region" description="Low complexity" evidence="1">
    <location>
        <begin position="17"/>
        <end position="38"/>
    </location>
</feature>
<dbReference type="EMBL" id="KB445571">
    <property type="protein sequence ID" value="EMD94784.1"/>
    <property type="molecule type" value="Genomic_DNA"/>
</dbReference>